<dbReference type="PROSITE" id="PS51900">
    <property type="entry name" value="CB"/>
    <property type="match status" value="1"/>
</dbReference>
<dbReference type="EMBL" id="VLKK01000009">
    <property type="protein sequence ID" value="TWH92431.1"/>
    <property type="molecule type" value="Genomic_DNA"/>
</dbReference>
<dbReference type="Pfam" id="PF13356">
    <property type="entry name" value="Arm-DNA-bind_3"/>
    <property type="match status" value="1"/>
</dbReference>
<evidence type="ECO:0000256" key="4">
    <source>
        <dbReference type="PROSITE-ProRule" id="PRU01248"/>
    </source>
</evidence>
<dbReference type="Gene3D" id="1.10.150.130">
    <property type="match status" value="1"/>
</dbReference>
<evidence type="ECO:0000256" key="3">
    <source>
        <dbReference type="ARBA" id="ARBA00023125"/>
    </source>
</evidence>
<dbReference type="Proteomes" id="UP000316624">
    <property type="component" value="Unassembled WGS sequence"/>
</dbReference>
<proteinExistence type="inferred from homology"/>
<protein>
    <submittedName>
        <fullName evidence="6">Uncharacterized protein DUF4102</fullName>
    </submittedName>
</protein>
<dbReference type="PANTHER" id="PTHR30629">
    <property type="entry name" value="PROPHAGE INTEGRASE"/>
    <property type="match status" value="1"/>
</dbReference>
<dbReference type="Pfam" id="PF22022">
    <property type="entry name" value="Phage_int_M"/>
    <property type="match status" value="1"/>
</dbReference>
<dbReference type="InterPro" id="IPR038488">
    <property type="entry name" value="Integrase_DNA-bd_sf"/>
</dbReference>
<dbReference type="InterPro" id="IPR010998">
    <property type="entry name" value="Integrase_recombinase_N"/>
</dbReference>
<comment type="caution">
    <text evidence="6">The sequence shown here is derived from an EMBL/GenBank/DDBJ whole genome shotgun (WGS) entry which is preliminary data.</text>
</comment>
<feature type="domain" description="Core-binding (CB)" evidence="5">
    <location>
        <begin position="107"/>
        <end position="188"/>
    </location>
</feature>
<evidence type="ECO:0000256" key="1">
    <source>
        <dbReference type="ARBA" id="ARBA00008857"/>
    </source>
</evidence>
<keyword evidence="7" id="KW-1185">Reference proteome</keyword>
<dbReference type="InterPro" id="IPR053876">
    <property type="entry name" value="Phage_int_M"/>
</dbReference>
<keyword evidence="3 4" id="KW-0238">DNA-binding</keyword>
<evidence type="ECO:0000256" key="2">
    <source>
        <dbReference type="ARBA" id="ARBA00022908"/>
    </source>
</evidence>
<organism evidence="6 7">
    <name type="scientific">Sphingobium wenxiniae (strain DSM 21828 / CGMCC 1.7748 / JZ-1)</name>
    <dbReference type="NCBI Taxonomy" id="595605"/>
    <lineage>
        <taxon>Bacteria</taxon>
        <taxon>Pseudomonadati</taxon>
        <taxon>Pseudomonadota</taxon>
        <taxon>Alphaproteobacteria</taxon>
        <taxon>Sphingomonadales</taxon>
        <taxon>Sphingomonadaceae</taxon>
        <taxon>Sphingobium</taxon>
    </lineage>
</organism>
<keyword evidence="2" id="KW-0229">DNA integration</keyword>
<dbReference type="PANTHER" id="PTHR30629:SF2">
    <property type="entry name" value="PROPHAGE INTEGRASE INTS-RELATED"/>
    <property type="match status" value="1"/>
</dbReference>
<dbReference type="RefSeq" id="WP_311768316.1">
    <property type="nucleotide sequence ID" value="NZ_JACIIY010000010.1"/>
</dbReference>
<dbReference type="InterPro" id="IPR011010">
    <property type="entry name" value="DNA_brk_join_enz"/>
</dbReference>
<gene>
    <name evidence="6" type="ORF">IQ35_02546</name>
</gene>
<dbReference type="GO" id="GO:0015074">
    <property type="term" value="P:DNA integration"/>
    <property type="evidence" value="ECO:0007669"/>
    <property type="project" value="UniProtKB-KW"/>
</dbReference>
<comment type="similarity">
    <text evidence="1">Belongs to the 'phage' integrase family.</text>
</comment>
<name>A0A562KAH1_SPHWJ</name>
<accession>A0A562KAH1</accession>
<dbReference type="InterPro" id="IPR044068">
    <property type="entry name" value="CB"/>
</dbReference>
<dbReference type="SUPFAM" id="SSF56349">
    <property type="entry name" value="DNA breaking-rejoining enzymes"/>
    <property type="match status" value="1"/>
</dbReference>
<dbReference type="AlphaFoldDB" id="A0A562KAH1"/>
<dbReference type="Gene3D" id="3.30.160.390">
    <property type="entry name" value="Integrase, DNA-binding domain"/>
    <property type="match status" value="1"/>
</dbReference>
<dbReference type="GO" id="GO:0003677">
    <property type="term" value="F:DNA binding"/>
    <property type="evidence" value="ECO:0007669"/>
    <property type="project" value="UniProtKB-UniRule"/>
</dbReference>
<dbReference type="InterPro" id="IPR050808">
    <property type="entry name" value="Phage_Integrase"/>
</dbReference>
<reference evidence="6 7" key="1">
    <citation type="journal article" date="2015" name="Stand. Genomic Sci.">
        <title>Genomic Encyclopedia of Bacterial and Archaeal Type Strains, Phase III: the genomes of soil and plant-associated and newly described type strains.</title>
        <authorList>
            <person name="Whitman W.B."/>
            <person name="Woyke T."/>
            <person name="Klenk H.P."/>
            <person name="Zhou Y."/>
            <person name="Lilburn T.G."/>
            <person name="Beck B.J."/>
            <person name="De Vos P."/>
            <person name="Vandamme P."/>
            <person name="Eisen J.A."/>
            <person name="Garrity G."/>
            <person name="Hugenholtz P."/>
            <person name="Kyrpides N.C."/>
        </authorList>
    </citation>
    <scope>NUCLEOTIDE SEQUENCE [LARGE SCALE GENOMIC DNA]</scope>
    <source>
        <strain evidence="6 7">CGMCC 1.7748</strain>
    </source>
</reference>
<sequence length="287" mass="31943">MALTDTAIKNAKPKAKPYKLTDEKGLHLLVHPSGGLLWRMKYRVDGADDQGQPKRIEKLLSLGSYPEISLKAARALRDDARRQLAEGIDPGQAKKEAKIATMLGAAHSFGAVAEEYISRMEQEGRAQATMDKVRWLSTLLIPAIGARPVAEVTPHELLAVLKKVEQSGKRETAGRMRSFASRVFRYAVATARASNDPAHMLLGALVPPKVKHHAAITDPKALGELLRAMDSYQGQPATLYALRLTPHIFQRPGEVRQMEWWEIDFDNAVWTIPASRMKMREPHHVPL</sequence>
<evidence type="ECO:0000259" key="5">
    <source>
        <dbReference type="PROSITE" id="PS51900"/>
    </source>
</evidence>
<evidence type="ECO:0000313" key="7">
    <source>
        <dbReference type="Proteomes" id="UP000316624"/>
    </source>
</evidence>
<dbReference type="InterPro" id="IPR025166">
    <property type="entry name" value="Integrase_DNA_bind_dom"/>
</dbReference>
<evidence type="ECO:0000313" key="6">
    <source>
        <dbReference type="EMBL" id="TWH92431.1"/>
    </source>
</evidence>